<gene>
    <name evidence="2" type="ORF">IPJ38_13015</name>
</gene>
<keyword evidence="1" id="KW-0812">Transmembrane</keyword>
<name>A0A935MTP9_9RHOO</name>
<evidence type="ECO:0000313" key="3">
    <source>
        <dbReference type="Proteomes" id="UP000739411"/>
    </source>
</evidence>
<proteinExistence type="predicted"/>
<evidence type="ECO:0000256" key="1">
    <source>
        <dbReference type="SAM" id="Phobius"/>
    </source>
</evidence>
<comment type="caution">
    <text evidence="2">The sequence shown here is derived from an EMBL/GenBank/DDBJ whole genome shotgun (WGS) entry which is preliminary data.</text>
</comment>
<dbReference type="Proteomes" id="UP000739411">
    <property type="component" value="Unassembled WGS sequence"/>
</dbReference>
<keyword evidence="1" id="KW-1133">Transmembrane helix</keyword>
<dbReference type="AlphaFoldDB" id="A0A935MTP9"/>
<feature type="transmembrane region" description="Helical" evidence="1">
    <location>
        <begin position="50"/>
        <end position="69"/>
    </location>
</feature>
<evidence type="ECO:0000313" key="2">
    <source>
        <dbReference type="EMBL" id="MBK7415894.1"/>
    </source>
</evidence>
<sequence length="79" mass="9097">MAELTQFAIQALRQAVETVCEEKNSHTDRVFMFYASALDNGNTRLGRQELFMLHKTITFAIFFKCLSLFTMHCNKAKGM</sequence>
<protein>
    <submittedName>
        <fullName evidence="2">Uncharacterized protein</fullName>
    </submittedName>
</protein>
<keyword evidence="1" id="KW-0472">Membrane</keyword>
<dbReference type="EMBL" id="JADJMS010000027">
    <property type="protein sequence ID" value="MBK7415894.1"/>
    <property type="molecule type" value="Genomic_DNA"/>
</dbReference>
<reference evidence="2 3" key="1">
    <citation type="submission" date="2020-10" db="EMBL/GenBank/DDBJ databases">
        <title>Connecting structure to function with the recovery of over 1000 high-quality activated sludge metagenome-assembled genomes encoding full-length rRNA genes using long-read sequencing.</title>
        <authorList>
            <person name="Singleton C.M."/>
            <person name="Petriglieri F."/>
            <person name="Kristensen J.M."/>
            <person name="Kirkegaard R.H."/>
            <person name="Michaelsen T.Y."/>
            <person name="Andersen M.H."/>
            <person name="Karst S.M."/>
            <person name="Dueholm M.S."/>
            <person name="Nielsen P.H."/>
            <person name="Albertsen M."/>
        </authorList>
    </citation>
    <scope>NUCLEOTIDE SEQUENCE [LARGE SCALE GENOMIC DNA]</scope>
    <source>
        <strain evidence="2">EsbW_18-Q3-R4-48_BATAC.463</strain>
    </source>
</reference>
<accession>A0A935MTP9</accession>
<organism evidence="2 3">
    <name type="scientific">Candidatus Dechloromonas phosphorivorans</name>
    <dbReference type="NCBI Taxonomy" id="2899244"/>
    <lineage>
        <taxon>Bacteria</taxon>
        <taxon>Pseudomonadati</taxon>
        <taxon>Pseudomonadota</taxon>
        <taxon>Betaproteobacteria</taxon>
        <taxon>Rhodocyclales</taxon>
        <taxon>Azonexaceae</taxon>
        <taxon>Dechloromonas</taxon>
    </lineage>
</organism>